<organism evidence="10 11">
    <name type="scientific">Aphis craccivora</name>
    <name type="common">Cowpea aphid</name>
    <dbReference type="NCBI Taxonomy" id="307492"/>
    <lineage>
        <taxon>Eukaryota</taxon>
        <taxon>Metazoa</taxon>
        <taxon>Ecdysozoa</taxon>
        <taxon>Arthropoda</taxon>
        <taxon>Hexapoda</taxon>
        <taxon>Insecta</taxon>
        <taxon>Pterygota</taxon>
        <taxon>Neoptera</taxon>
        <taxon>Paraneoptera</taxon>
        <taxon>Hemiptera</taxon>
        <taxon>Sternorrhyncha</taxon>
        <taxon>Aphidomorpha</taxon>
        <taxon>Aphidoidea</taxon>
        <taxon>Aphididae</taxon>
        <taxon>Aphidini</taxon>
        <taxon>Aphis</taxon>
        <taxon>Aphis</taxon>
    </lineage>
</organism>
<feature type="compositionally biased region" description="Low complexity" evidence="7">
    <location>
        <begin position="391"/>
        <end position="404"/>
    </location>
</feature>
<dbReference type="InterPro" id="IPR001394">
    <property type="entry name" value="Peptidase_C19_UCH"/>
</dbReference>
<dbReference type="GO" id="GO:0031410">
    <property type="term" value="C:cytoplasmic vesicle"/>
    <property type="evidence" value="ECO:0007669"/>
    <property type="project" value="UniProtKB-KW"/>
</dbReference>
<comment type="similarity">
    <text evidence="1">Belongs to the peptidase C19 family.</text>
</comment>
<keyword evidence="11" id="KW-1185">Reference proteome</keyword>
<keyword evidence="3" id="KW-0256">Endoplasmic reticulum</keyword>
<keyword evidence="10" id="KW-0378">Hydrolase</keyword>
<feature type="transmembrane region" description="Helical" evidence="8">
    <location>
        <begin position="78"/>
        <end position="98"/>
    </location>
</feature>
<sequence length="721" mass="80422">MTVLSSAETAEQPPRKKLCLSASRQLQSKSYALSQLNPMASPLDQPGYSFLMFTLPFIGFFSMKYFLGQVLNIQGYRVIAISVIFAVIIVQLIIYSYVKQAFNEPVNTVDDTDGREDDEKEQQQQLQQQQQQQQINCSCDNESNGSPGVATLCNLGNTCFLNSVLYTLRFAPSFLHNLHHLITELQEITGRSTNGLKGKCSSLGRSTSSASSKMWNFQSSLNVSMNDLKIIQVTERLHQVFEALHNCELKDSSDPYQPEVFLQSLRDVNPIFEGNQQHDAHELLVCLLDNIREGCKLVMQHSAQVNCFVAPAPVIQPVAPNKLKKLSGQVRKSLKIASSSKTRPVNGNLPPNINIPSDKVVLSENDNFADDKQMYVVNGTTNAVQSDENESIPSGSSSSSSSSTSMFDDFQGVSLLRTTCLECEFVTERKESFCDICVPINGLTNGDISPENDFNPYDYDSVNKLYHSAIVTEEYLQDTDKYWCEQCCRYNEAKRSVGYESLPRLLTLHLKRFCTNYRAVVSKVNEHMPTPLTLECFCEECLSLNSKQQTRAHSYQLYAIIMHLGATIASGHYVAYVKAQDNLDEYINCPRDRRKTGSLSATPNGTLPANYKKSSISNGLFRFLKISSKTSSGAPNSQSSDSIDDSGKVSSLGRWCRSLECCGVRILDNSEGGDTMWLECDDETVRTMSVAQLTQILESKSSKNSALTPYLLFYVKVNHSE</sequence>
<evidence type="ECO:0000256" key="5">
    <source>
        <dbReference type="ARBA" id="ARBA00023136"/>
    </source>
</evidence>
<dbReference type="InterPro" id="IPR018200">
    <property type="entry name" value="USP_CS"/>
</dbReference>
<feature type="transmembrane region" description="Helical" evidence="8">
    <location>
        <begin position="47"/>
        <end position="66"/>
    </location>
</feature>
<dbReference type="GO" id="GO:0004843">
    <property type="term" value="F:cysteine-type deubiquitinase activity"/>
    <property type="evidence" value="ECO:0007669"/>
    <property type="project" value="InterPro"/>
</dbReference>
<dbReference type="InterPro" id="IPR028889">
    <property type="entry name" value="USP"/>
</dbReference>
<dbReference type="Pfam" id="PF00443">
    <property type="entry name" value="UCH"/>
    <property type="match status" value="1"/>
</dbReference>
<evidence type="ECO:0000256" key="6">
    <source>
        <dbReference type="ARBA" id="ARBA00023329"/>
    </source>
</evidence>
<keyword evidence="2 8" id="KW-0812">Transmembrane</keyword>
<dbReference type="Gene3D" id="3.90.70.10">
    <property type="entry name" value="Cysteine proteinases"/>
    <property type="match status" value="1"/>
</dbReference>
<accession>A0A6G0ZPS6</accession>
<feature type="domain" description="USP" evidence="9">
    <location>
        <begin position="150"/>
        <end position="717"/>
    </location>
</feature>
<keyword evidence="5 8" id="KW-0472">Membrane</keyword>
<dbReference type="GO" id="GO:0016579">
    <property type="term" value="P:protein deubiquitination"/>
    <property type="evidence" value="ECO:0007669"/>
    <property type="project" value="InterPro"/>
</dbReference>
<evidence type="ECO:0000256" key="4">
    <source>
        <dbReference type="ARBA" id="ARBA00022989"/>
    </source>
</evidence>
<dbReference type="PANTHER" id="PTHR24006:SF905">
    <property type="entry name" value="UBIQUITIN CARBOXYL-TERMINAL HYDROLASE 1"/>
    <property type="match status" value="1"/>
</dbReference>
<dbReference type="GO" id="GO:0005829">
    <property type="term" value="C:cytosol"/>
    <property type="evidence" value="ECO:0007669"/>
    <property type="project" value="TreeGrafter"/>
</dbReference>
<feature type="region of interest" description="Disordered" evidence="7">
    <location>
        <begin position="382"/>
        <end position="404"/>
    </location>
</feature>
<dbReference type="GO" id="GO:0005634">
    <property type="term" value="C:nucleus"/>
    <property type="evidence" value="ECO:0007669"/>
    <property type="project" value="TreeGrafter"/>
</dbReference>
<dbReference type="PROSITE" id="PS00973">
    <property type="entry name" value="USP_2"/>
    <property type="match status" value="1"/>
</dbReference>
<dbReference type="OrthoDB" id="10062454at2759"/>
<dbReference type="PROSITE" id="PS50235">
    <property type="entry name" value="USP_3"/>
    <property type="match status" value="1"/>
</dbReference>
<feature type="region of interest" description="Disordered" evidence="7">
    <location>
        <begin position="108"/>
        <end position="129"/>
    </location>
</feature>
<dbReference type="InterPro" id="IPR050164">
    <property type="entry name" value="Peptidase_C19"/>
</dbReference>
<dbReference type="Pfam" id="PF09446">
    <property type="entry name" value="VMA21"/>
    <property type="match status" value="1"/>
</dbReference>
<keyword evidence="4 8" id="KW-1133">Transmembrane helix</keyword>
<protein>
    <submittedName>
        <fullName evidence="10">Ubiquitin carboxyl-terminal hydrolase 1</fullName>
    </submittedName>
</protein>
<evidence type="ECO:0000259" key="9">
    <source>
        <dbReference type="PROSITE" id="PS50235"/>
    </source>
</evidence>
<dbReference type="AlphaFoldDB" id="A0A6G0ZPS6"/>
<reference evidence="10 11" key="1">
    <citation type="submission" date="2019-08" db="EMBL/GenBank/DDBJ databases">
        <title>Whole genome of Aphis craccivora.</title>
        <authorList>
            <person name="Voronova N.V."/>
            <person name="Shulinski R.S."/>
            <person name="Bandarenka Y.V."/>
            <person name="Zhorov D.G."/>
            <person name="Warner D."/>
        </authorList>
    </citation>
    <scope>NUCLEOTIDE SEQUENCE [LARGE SCALE GENOMIC DNA]</scope>
    <source>
        <strain evidence="10">180601</strain>
        <tissue evidence="10">Whole Body</tissue>
    </source>
</reference>
<dbReference type="InterPro" id="IPR019013">
    <property type="entry name" value="Vma21"/>
</dbReference>
<dbReference type="Proteomes" id="UP000478052">
    <property type="component" value="Unassembled WGS sequence"/>
</dbReference>
<evidence type="ECO:0000256" key="1">
    <source>
        <dbReference type="ARBA" id="ARBA00009085"/>
    </source>
</evidence>
<dbReference type="EMBL" id="VUJU01000093">
    <property type="protein sequence ID" value="KAF0773132.1"/>
    <property type="molecule type" value="Genomic_DNA"/>
</dbReference>
<dbReference type="PANTHER" id="PTHR24006">
    <property type="entry name" value="UBIQUITIN CARBOXYL-TERMINAL HYDROLASE"/>
    <property type="match status" value="1"/>
</dbReference>
<evidence type="ECO:0000313" key="11">
    <source>
        <dbReference type="Proteomes" id="UP000478052"/>
    </source>
</evidence>
<evidence type="ECO:0000256" key="7">
    <source>
        <dbReference type="SAM" id="MobiDB-lite"/>
    </source>
</evidence>
<gene>
    <name evidence="10" type="ORF">FWK35_00004264</name>
</gene>
<dbReference type="InterPro" id="IPR038765">
    <property type="entry name" value="Papain-like_cys_pep_sf"/>
</dbReference>
<dbReference type="SUPFAM" id="SSF54001">
    <property type="entry name" value="Cysteine proteinases"/>
    <property type="match status" value="1"/>
</dbReference>
<comment type="caution">
    <text evidence="10">The sequence shown here is derived from an EMBL/GenBank/DDBJ whole genome shotgun (WGS) entry which is preliminary data.</text>
</comment>
<name>A0A6G0ZPS6_APHCR</name>
<evidence type="ECO:0000256" key="8">
    <source>
        <dbReference type="SAM" id="Phobius"/>
    </source>
</evidence>
<evidence type="ECO:0000256" key="3">
    <source>
        <dbReference type="ARBA" id="ARBA00022824"/>
    </source>
</evidence>
<evidence type="ECO:0000256" key="2">
    <source>
        <dbReference type="ARBA" id="ARBA00022692"/>
    </source>
</evidence>
<evidence type="ECO:0000313" key="10">
    <source>
        <dbReference type="EMBL" id="KAF0773132.1"/>
    </source>
</evidence>
<dbReference type="GO" id="GO:0070072">
    <property type="term" value="P:vacuolar proton-transporting V-type ATPase complex assembly"/>
    <property type="evidence" value="ECO:0007669"/>
    <property type="project" value="InterPro"/>
</dbReference>
<proteinExistence type="inferred from homology"/>
<keyword evidence="6" id="KW-0968">Cytoplasmic vesicle</keyword>
<feature type="compositionally biased region" description="Acidic residues" evidence="7">
    <location>
        <begin position="110"/>
        <end position="120"/>
    </location>
</feature>